<accession>A0ABU2B7E2</accession>
<dbReference type="GO" id="GO:0008889">
    <property type="term" value="F:glycerophosphodiester phosphodiesterase activity"/>
    <property type="evidence" value="ECO:0007669"/>
    <property type="project" value="UniProtKB-EC"/>
</dbReference>
<dbReference type="Proteomes" id="UP001183619">
    <property type="component" value="Unassembled WGS sequence"/>
</dbReference>
<sequence>MNTYSLPPFDFQSHRGGRGQWTEESVVAFQHSLDMGVSTLELDIVLTQDNVPAVWHDPVLLAEKCDSRVGELVHDLTFAQLQQVECAKRLPDFPDAQVVANNRIIALSEVFELAQGYDVHFNIETKIEADRPEICATPQEFVDAILETVFAYGVQEKVMIQSFDWRTFPLISARDPKIPLVALWDETTWYPGTAWGPYTPNIIDAALANNISVLSPDFKLVDAALIAEAHAHGLRVVPWTVNEEKDFERLIDLGVDGIITDYPSRLKALLDRREISY</sequence>
<gene>
    <name evidence="2" type="ORF">J2S37_000492</name>
</gene>
<organism evidence="2 3">
    <name type="scientific">Corynebacterium felinum</name>
    <dbReference type="NCBI Taxonomy" id="131318"/>
    <lineage>
        <taxon>Bacteria</taxon>
        <taxon>Bacillati</taxon>
        <taxon>Actinomycetota</taxon>
        <taxon>Actinomycetes</taxon>
        <taxon>Mycobacteriales</taxon>
        <taxon>Corynebacteriaceae</taxon>
        <taxon>Corynebacterium</taxon>
    </lineage>
</organism>
<reference evidence="2 3" key="1">
    <citation type="submission" date="2023-07" db="EMBL/GenBank/DDBJ databases">
        <title>Sequencing the genomes of 1000 actinobacteria strains.</title>
        <authorList>
            <person name="Klenk H.-P."/>
        </authorList>
    </citation>
    <scope>NUCLEOTIDE SEQUENCE [LARGE SCALE GENOMIC DNA]</scope>
    <source>
        <strain evidence="2 3">DSM 44508</strain>
    </source>
</reference>
<dbReference type="Pfam" id="PF03009">
    <property type="entry name" value="GDPD"/>
    <property type="match status" value="1"/>
</dbReference>
<name>A0ABU2B7E2_9CORY</name>
<dbReference type="EMBL" id="JAVDYF010000001">
    <property type="protein sequence ID" value="MDR7353954.1"/>
    <property type="molecule type" value="Genomic_DNA"/>
</dbReference>
<dbReference type="InterPro" id="IPR017946">
    <property type="entry name" value="PLC-like_Pdiesterase_TIM-brl"/>
</dbReference>
<evidence type="ECO:0000313" key="2">
    <source>
        <dbReference type="EMBL" id="MDR7353954.1"/>
    </source>
</evidence>
<dbReference type="PANTHER" id="PTHR46211:SF14">
    <property type="entry name" value="GLYCEROPHOSPHODIESTER PHOSPHODIESTERASE"/>
    <property type="match status" value="1"/>
</dbReference>
<feature type="domain" description="GP-PDE" evidence="1">
    <location>
        <begin position="9"/>
        <end position="270"/>
    </location>
</feature>
<dbReference type="InterPro" id="IPR030395">
    <property type="entry name" value="GP_PDE_dom"/>
</dbReference>
<protein>
    <submittedName>
        <fullName evidence="2">Glycerophosphoryl diester phosphodiesterase</fullName>
        <ecNumber evidence="2">3.1.4.46</ecNumber>
    </submittedName>
</protein>
<dbReference type="PROSITE" id="PS51704">
    <property type="entry name" value="GP_PDE"/>
    <property type="match status" value="1"/>
</dbReference>
<evidence type="ECO:0000313" key="3">
    <source>
        <dbReference type="Proteomes" id="UP001183619"/>
    </source>
</evidence>
<keyword evidence="3" id="KW-1185">Reference proteome</keyword>
<dbReference type="SUPFAM" id="SSF51695">
    <property type="entry name" value="PLC-like phosphodiesterases"/>
    <property type="match status" value="1"/>
</dbReference>
<comment type="caution">
    <text evidence="2">The sequence shown here is derived from an EMBL/GenBank/DDBJ whole genome shotgun (WGS) entry which is preliminary data.</text>
</comment>
<proteinExistence type="predicted"/>
<dbReference type="Gene3D" id="3.20.20.190">
    <property type="entry name" value="Phosphatidylinositol (PI) phosphodiesterase"/>
    <property type="match status" value="1"/>
</dbReference>
<keyword evidence="2" id="KW-0378">Hydrolase</keyword>
<dbReference type="PANTHER" id="PTHR46211">
    <property type="entry name" value="GLYCEROPHOSPHORYL DIESTER PHOSPHODIESTERASE"/>
    <property type="match status" value="1"/>
</dbReference>
<dbReference type="EC" id="3.1.4.46" evidence="2"/>
<dbReference type="RefSeq" id="WP_277105408.1">
    <property type="nucleotide sequence ID" value="NZ_BAAAJS010000011.1"/>
</dbReference>
<evidence type="ECO:0000259" key="1">
    <source>
        <dbReference type="PROSITE" id="PS51704"/>
    </source>
</evidence>